<dbReference type="PANTHER" id="PTHR21064">
    <property type="entry name" value="AMINOGLYCOSIDE PHOSPHOTRANSFERASE DOMAIN-CONTAINING PROTEIN-RELATED"/>
    <property type="match status" value="1"/>
</dbReference>
<dbReference type="KEGG" id="haa:A5892_17805"/>
<dbReference type="InterPro" id="IPR002575">
    <property type="entry name" value="Aminoglycoside_PTrfase"/>
</dbReference>
<dbReference type="InterPro" id="IPR011009">
    <property type="entry name" value="Kinase-like_dom_sf"/>
</dbReference>
<dbReference type="RefSeq" id="WP_064123930.1">
    <property type="nucleotide sequence ID" value="NZ_CP015243.1"/>
</dbReference>
<name>A0A172YIQ0_9GAMM</name>
<evidence type="ECO:0000256" key="1">
    <source>
        <dbReference type="ARBA" id="ARBA00038240"/>
    </source>
</evidence>
<reference evidence="3 4" key="1">
    <citation type="submission" date="2016-04" db="EMBL/GenBank/DDBJ databases">
        <title>Complete Genome Sequence of Halotalea alkalilenta IHB B 13600.</title>
        <authorList>
            <person name="Swarnkar M.K."/>
            <person name="Sharma A."/>
            <person name="Kaushal K."/>
            <person name="Soni R."/>
            <person name="Rana S."/>
            <person name="Singh A.K."/>
            <person name="Gulati A."/>
        </authorList>
    </citation>
    <scope>NUCLEOTIDE SEQUENCE [LARGE SCALE GENOMIC DNA]</scope>
    <source>
        <strain evidence="3 4">IHB B 13600</strain>
    </source>
</reference>
<evidence type="ECO:0000313" key="3">
    <source>
        <dbReference type="EMBL" id="ANF59088.1"/>
    </source>
</evidence>
<dbReference type="Gene3D" id="3.90.1200.10">
    <property type="match status" value="1"/>
</dbReference>
<dbReference type="SUPFAM" id="SSF56112">
    <property type="entry name" value="Protein kinase-like (PK-like)"/>
    <property type="match status" value="1"/>
</dbReference>
<sequence length="336" mass="37397">MPSSVLRADRVHEIERLAQRALERYPPALRGSAALICLSENATLRIDTRSGSRYVLRLHRQGYHSPAAIESELAWLRALDEAGLEVPRPLDGVDGSALQLLELANGSIQPVVMFEWIEGDEPHPDEDLESSFIRLGELNARLHAHSRGWTPPAGFLRPRWDHAGTVGADALWGDWRCAPWLSAAGREVIEQCIVTISARLTDYGEGPQRFGLIHADPRLANLLIDGASTRIIDFDDCGHGWFLHDLASALSFHEHHPKARRWIDAWLEGYARIGRLEDDDLAALPSLIVQRRLQLLAWTGTRRGTDPVTALGPGWVAETEALCRRYLGRGDPLKAP</sequence>
<dbReference type="InterPro" id="IPR050249">
    <property type="entry name" value="Pseudomonas-type_ThrB"/>
</dbReference>
<evidence type="ECO:0000313" key="4">
    <source>
        <dbReference type="Proteomes" id="UP000077875"/>
    </source>
</evidence>
<proteinExistence type="inferred from homology"/>
<dbReference type="GO" id="GO:0009088">
    <property type="term" value="P:threonine biosynthetic process"/>
    <property type="evidence" value="ECO:0007669"/>
    <property type="project" value="TreeGrafter"/>
</dbReference>
<dbReference type="AlphaFoldDB" id="A0A172YIQ0"/>
<dbReference type="Proteomes" id="UP000077875">
    <property type="component" value="Chromosome"/>
</dbReference>
<comment type="similarity">
    <text evidence="1">Belongs to the pseudomonas-type ThrB family.</text>
</comment>
<organism evidence="3 4">
    <name type="scientific">Halotalea alkalilenta</name>
    <dbReference type="NCBI Taxonomy" id="376489"/>
    <lineage>
        <taxon>Bacteria</taxon>
        <taxon>Pseudomonadati</taxon>
        <taxon>Pseudomonadota</taxon>
        <taxon>Gammaproteobacteria</taxon>
        <taxon>Oceanospirillales</taxon>
        <taxon>Halomonadaceae</taxon>
        <taxon>Halotalea</taxon>
    </lineage>
</organism>
<keyword evidence="4" id="KW-1185">Reference proteome</keyword>
<dbReference type="Pfam" id="PF01636">
    <property type="entry name" value="APH"/>
    <property type="match status" value="1"/>
</dbReference>
<dbReference type="STRING" id="376489.A5892_17805"/>
<protein>
    <recommendedName>
        <fullName evidence="2">Aminoglycoside phosphotransferase domain-containing protein</fullName>
    </recommendedName>
</protein>
<dbReference type="GO" id="GO:0004413">
    <property type="term" value="F:homoserine kinase activity"/>
    <property type="evidence" value="ECO:0007669"/>
    <property type="project" value="TreeGrafter"/>
</dbReference>
<dbReference type="PANTHER" id="PTHR21064:SF6">
    <property type="entry name" value="AMINOGLYCOSIDE PHOSPHOTRANSFERASE DOMAIN-CONTAINING PROTEIN"/>
    <property type="match status" value="1"/>
</dbReference>
<dbReference type="EMBL" id="CP015243">
    <property type="protein sequence ID" value="ANF59088.1"/>
    <property type="molecule type" value="Genomic_DNA"/>
</dbReference>
<gene>
    <name evidence="3" type="ORF">A5892_17805</name>
</gene>
<feature type="domain" description="Aminoglycoside phosphotransferase" evidence="2">
    <location>
        <begin position="40"/>
        <end position="273"/>
    </location>
</feature>
<accession>A0A172YIQ0</accession>
<evidence type="ECO:0000259" key="2">
    <source>
        <dbReference type="Pfam" id="PF01636"/>
    </source>
</evidence>
<dbReference type="Gene3D" id="3.30.200.20">
    <property type="entry name" value="Phosphorylase Kinase, domain 1"/>
    <property type="match status" value="1"/>
</dbReference>